<dbReference type="EMBL" id="AP024237">
    <property type="protein sequence ID" value="BCO34872.1"/>
    <property type="molecule type" value="Genomic_DNA"/>
</dbReference>
<dbReference type="Proteomes" id="UP000595446">
    <property type="component" value="Chromosome"/>
</dbReference>
<reference evidence="1 2" key="1">
    <citation type="submission" date="2020-12" db="EMBL/GenBank/DDBJ databases">
        <title>Complete genome sequence of Mycobacterium heckeshornense JCM 15655T, closely related to a pathogenic non-tuberculous mycobacterial species Mycobacterium xenopi.</title>
        <authorList>
            <person name="Yoshida M."/>
            <person name="Fukano H."/>
            <person name="Asakura T."/>
            <person name="Suzuki M."/>
            <person name="Hoshino Y."/>
        </authorList>
    </citation>
    <scope>NUCLEOTIDE SEQUENCE [LARGE SCALE GENOMIC DNA]</scope>
    <source>
        <strain evidence="1 2">JCM 15655</strain>
    </source>
</reference>
<dbReference type="SUPFAM" id="SSF48239">
    <property type="entry name" value="Terpenoid cyclases/Protein prenyltransferases"/>
    <property type="match status" value="1"/>
</dbReference>
<evidence type="ECO:0008006" key="3">
    <source>
        <dbReference type="Google" id="ProtNLM"/>
    </source>
</evidence>
<name>A0A7R7GS18_9MYCO</name>
<evidence type="ECO:0000313" key="1">
    <source>
        <dbReference type="EMBL" id="BCO34872.1"/>
    </source>
</evidence>
<evidence type="ECO:0000313" key="2">
    <source>
        <dbReference type="Proteomes" id="UP000595446"/>
    </source>
</evidence>
<protein>
    <recommendedName>
        <fullName evidence="3">Squalene cyclase C-terminal domain-containing protein</fullName>
    </recommendedName>
</protein>
<sequence length="288" mass="31374">MPRGDADAWPDRLDRAAITRYVLGRRTSAGGYCFYRTPQWSVEEPNAPDTLAALQSLKLLNTHIPEPRQTADWLRVLQDESGTYPSLTIGWAALRALKVLGGEPKYSPDQWLRSRLENFCDCDGARDWRAAIIEAVHLCELMHLRYSAIRGSERDCIAALLDDARSTDGGWAAPGSDLETTAMGMHLTQLVNPHWNPDSLLAVFLGDCEDEHLGLRLAPGAGSTSVGALWGGLAVAHVIGRRLRYPGAVDISSSCFSARTAGWVRATAHSRDCGRPGLGYKPFSCSAG</sequence>
<organism evidence="1 2">
    <name type="scientific">Mycobacterium heckeshornense</name>
    <dbReference type="NCBI Taxonomy" id="110505"/>
    <lineage>
        <taxon>Bacteria</taxon>
        <taxon>Bacillati</taxon>
        <taxon>Actinomycetota</taxon>
        <taxon>Actinomycetes</taxon>
        <taxon>Mycobacteriales</taxon>
        <taxon>Mycobacteriaceae</taxon>
        <taxon>Mycobacterium</taxon>
    </lineage>
</organism>
<proteinExistence type="predicted"/>
<keyword evidence="2" id="KW-1185">Reference proteome</keyword>
<dbReference type="Gene3D" id="1.50.10.20">
    <property type="match status" value="1"/>
</dbReference>
<dbReference type="InterPro" id="IPR008930">
    <property type="entry name" value="Terpenoid_cyclase/PrenylTrfase"/>
</dbReference>
<accession>A0A7R7GS18</accession>
<gene>
    <name evidence="1" type="ORF">MHEC_13050</name>
</gene>
<dbReference type="AlphaFoldDB" id="A0A7R7GS18"/>